<keyword evidence="3" id="KW-1185">Reference proteome</keyword>
<comment type="caution">
    <text evidence="2">The sequence shown here is derived from an EMBL/GenBank/DDBJ whole genome shotgun (WGS) entry which is preliminary data.</text>
</comment>
<protein>
    <submittedName>
        <fullName evidence="2">Uncharacterized protein</fullName>
    </submittedName>
</protein>
<proteinExistence type="predicted"/>
<evidence type="ECO:0000313" key="2">
    <source>
        <dbReference type="EMBL" id="KAH0466981.1"/>
    </source>
</evidence>
<sequence>MSSSTPGYAGEAPLMEEKGSVVSSANGMPRGKLKPNGSCKNAASRDKYPSRRKLRIQRSTDMAARTCPDKPGLFGCENSQMRSIKLLLMGRICTETFPFCL</sequence>
<gene>
    <name evidence="2" type="ORF">IEQ34_004219</name>
</gene>
<dbReference type="Proteomes" id="UP000775213">
    <property type="component" value="Unassembled WGS sequence"/>
</dbReference>
<reference evidence="2 3" key="1">
    <citation type="journal article" date="2021" name="Hortic Res">
        <title>Chromosome-scale assembly of the Dendrobium chrysotoxum genome enhances the understanding of orchid evolution.</title>
        <authorList>
            <person name="Zhang Y."/>
            <person name="Zhang G.Q."/>
            <person name="Zhang D."/>
            <person name="Liu X.D."/>
            <person name="Xu X.Y."/>
            <person name="Sun W.H."/>
            <person name="Yu X."/>
            <person name="Zhu X."/>
            <person name="Wang Z.W."/>
            <person name="Zhao X."/>
            <person name="Zhong W.Y."/>
            <person name="Chen H."/>
            <person name="Yin W.L."/>
            <person name="Huang T."/>
            <person name="Niu S.C."/>
            <person name="Liu Z.J."/>
        </authorList>
    </citation>
    <scope>NUCLEOTIDE SEQUENCE [LARGE SCALE GENOMIC DNA]</scope>
    <source>
        <strain evidence="2">Lindl</strain>
    </source>
</reference>
<evidence type="ECO:0000256" key="1">
    <source>
        <dbReference type="SAM" id="MobiDB-lite"/>
    </source>
</evidence>
<dbReference type="EMBL" id="JAGFBR010000005">
    <property type="protein sequence ID" value="KAH0466981.1"/>
    <property type="molecule type" value="Genomic_DNA"/>
</dbReference>
<feature type="region of interest" description="Disordered" evidence="1">
    <location>
        <begin position="1"/>
        <end position="50"/>
    </location>
</feature>
<dbReference type="AlphaFoldDB" id="A0AAV7HDA4"/>
<organism evidence="2 3">
    <name type="scientific">Dendrobium chrysotoxum</name>
    <name type="common">Orchid</name>
    <dbReference type="NCBI Taxonomy" id="161865"/>
    <lineage>
        <taxon>Eukaryota</taxon>
        <taxon>Viridiplantae</taxon>
        <taxon>Streptophyta</taxon>
        <taxon>Embryophyta</taxon>
        <taxon>Tracheophyta</taxon>
        <taxon>Spermatophyta</taxon>
        <taxon>Magnoliopsida</taxon>
        <taxon>Liliopsida</taxon>
        <taxon>Asparagales</taxon>
        <taxon>Orchidaceae</taxon>
        <taxon>Epidendroideae</taxon>
        <taxon>Malaxideae</taxon>
        <taxon>Dendrobiinae</taxon>
        <taxon>Dendrobium</taxon>
    </lineage>
</organism>
<accession>A0AAV7HDA4</accession>
<evidence type="ECO:0000313" key="3">
    <source>
        <dbReference type="Proteomes" id="UP000775213"/>
    </source>
</evidence>
<name>A0AAV7HDA4_DENCH</name>